<sequence>MTPSDASQRRKKAENASSEDHNNPCLKEQKLSFKCLDDNLYDKDKCTRYFENYKKCQGFWLSIAKERRRNGIRPYLPPVEEREEIKRKHFEQTAS</sequence>
<protein>
    <recommendedName>
        <fullName evidence="5">Coiled-coil-helix-coiled-coil-helix domain-containing protein 7</fullName>
    </recommendedName>
</protein>
<dbReference type="GO" id="GO:0005758">
    <property type="term" value="C:mitochondrial intermembrane space"/>
    <property type="evidence" value="ECO:0007669"/>
    <property type="project" value="UniProtKB-SubCell"/>
</dbReference>
<name>A0A2R5L9R9_9ACAR</name>
<proteinExistence type="inferred from homology"/>
<dbReference type="PANTHER" id="PTHR46811:SF1">
    <property type="entry name" value="COILED-COIL-HELIX-COILED-COIL-HELIX DOMAIN-CONTAINING PROTEIN 7"/>
    <property type="match status" value="1"/>
</dbReference>
<organism evidence="7">
    <name type="scientific">Ornithodoros turicata</name>
    <dbReference type="NCBI Taxonomy" id="34597"/>
    <lineage>
        <taxon>Eukaryota</taxon>
        <taxon>Metazoa</taxon>
        <taxon>Ecdysozoa</taxon>
        <taxon>Arthropoda</taxon>
        <taxon>Chelicerata</taxon>
        <taxon>Arachnida</taxon>
        <taxon>Acari</taxon>
        <taxon>Parasitiformes</taxon>
        <taxon>Ixodida</taxon>
        <taxon>Ixodoidea</taxon>
        <taxon>Argasidae</taxon>
        <taxon>Ornithodorinae</taxon>
        <taxon>Ornithodoros</taxon>
    </lineage>
</organism>
<dbReference type="InterPro" id="IPR048280">
    <property type="entry name" value="COX6B-like"/>
</dbReference>
<accession>A0A2R5L9R9</accession>
<feature type="region of interest" description="Disordered" evidence="6">
    <location>
        <begin position="1"/>
        <end position="24"/>
    </location>
</feature>
<dbReference type="EMBL" id="GGLE01002104">
    <property type="protein sequence ID" value="MBY06230.1"/>
    <property type="molecule type" value="Transcribed_RNA"/>
</dbReference>
<evidence type="ECO:0000256" key="5">
    <source>
        <dbReference type="ARBA" id="ARBA00039509"/>
    </source>
</evidence>
<dbReference type="InterPro" id="IPR009069">
    <property type="entry name" value="Cys_alpha_HP_mot_SF"/>
</dbReference>
<dbReference type="InterPro" id="IPR051040">
    <property type="entry name" value="COX23"/>
</dbReference>
<evidence type="ECO:0000256" key="2">
    <source>
        <dbReference type="ARBA" id="ARBA00023128"/>
    </source>
</evidence>
<keyword evidence="3" id="KW-1015">Disulfide bond</keyword>
<dbReference type="PROSITE" id="PS51808">
    <property type="entry name" value="CHCH"/>
    <property type="match status" value="1"/>
</dbReference>
<dbReference type="GO" id="GO:0033108">
    <property type="term" value="P:mitochondrial respiratory chain complex assembly"/>
    <property type="evidence" value="ECO:0007669"/>
    <property type="project" value="TreeGrafter"/>
</dbReference>
<evidence type="ECO:0000256" key="3">
    <source>
        <dbReference type="ARBA" id="ARBA00023157"/>
    </source>
</evidence>
<comment type="subcellular location">
    <subcellularLocation>
        <location evidence="1">Mitochondrion intermembrane space</location>
    </subcellularLocation>
</comment>
<evidence type="ECO:0000256" key="1">
    <source>
        <dbReference type="ARBA" id="ARBA00004569"/>
    </source>
</evidence>
<dbReference type="AlphaFoldDB" id="A0A2R5L9R9"/>
<evidence type="ECO:0000256" key="6">
    <source>
        <dbReference type="SAM" id="MobiDB-lite"/>
    </source>
</evidence>
<comment type="similarity">
    <text evidence="4">Belongs to the CHCHD7 family.</text>
</comment>
<dbReference type="SUPFAM" id="SSF47072">
    <property type="entry name" value="Cysteine alpha-hairpin motif"/>
    <property type="match status" value="1"/>
</dbReference>
<evidence type="ECO:0000313" key="7">
    <source>
        <dbReference type="EMBL" id="MBY06230.1"/>
    </source>
</evidence>
<evidence type="ECO:0000256" key="4">
    <source>
        <dbReference type="ARBA" id="ARBA00038205"/>
    </source>
</evidence>
<keyword evidence="2" id="KW-0496">Mitochondrion</keyword>
<dbReference type="Pfam" id="PF02297">
    <property type="entry name" value="COX6B"/>
    <property type="match status" value="1"/>
</dbReference>
<reference evidence="7" key="1">
    <citation type="submission" date="2018-03" db="EMBL/GenBank/DDBJ databases">
        <title>The relapsing fever spirochete Borrelia turicatae persists in the highly oxidative environment of its soft-bodied tick vector.</title>
        <authorList>
            <person name="Bourret T.J."/>
            <person name="Boyle W.K."/>
            <person name="Valenzuela J.G."/>
            <person name="Oliveira F."/>
            <person name="Lopez J.E."/>
        </authorList>
    </citation>
    <scope>NUCLEOTIDE SEQUENCE</scope>
    <source>
        <strain evidence="7">Kansas strain/isolate</strain>
        <tissue evidence="7">Salivary glands</tissue>
    </source>
</reference>
<dbReference type="PANTHER" id="PTHR46811">
    <property type="entry name" value="COILED-COIL-HELIX-COILED-COIL-HELIX DOMAIN-CONTAINING PROTEIN 7"/>
    <property type="match status" value="1"/>
</dbReference>